<comment type="subcellular location">
    <subcellularLocation>
        <location evidence="1">Mitochondrion inner membrane</location>
        <topology evidence="1">Multi-pass membrane protein</topology>
    </subcellularLocation>
</comment>
<dbReference type="KEGG" id="tad:TRIADDRAFT_60176"/>
<evidence type="ECO:0000256" key="5">
    <source>
        <dbReference type="ARBA" id="ARBA00022737"/>
    </source>
</evidence>
<dbReference type="CTD" id="6757476"/>
<feature type="repeat" description="Solcar" evidence="10">
    <location>
        <begin position="43"/>
        <end position="132"/>
    </location>
</feature>
<feature type="repeat" description="Solcar" evidence="10">
    <location>
        <begin position="243"/>
        <end position="335"/>
    </location>
</feature>
<evidence type="ECO:0008006" key="14">
    <source>
        <dbReference type="Google" id="ProtNLM"/>
    </source>
</evidence>
<dbReference type="HOGENOM" id="CLU_015166_14_2_1"/>
<evidence type="ECO:0000313" key="12">
    <source>
        <dbReference type="EMBL" id="EDV21202.1"/>
    </source>
</evidence>
<dbReference type="FunFam" id="1.50.40.10:FF:000062">
    <property type="entry name" value="mitochondrial uncoupling protein 3"/>
    <property type="match status" value="1"/>
</dbReference>
<accession>B3S7I3</accession>
<proteinExistence type="inferred from homology"/>
<dbReference type="PANTHER" id="PTHR45618">
    <property type="entry name" value="MITOCHONDRIAL DICARBOXYLATE CARRIER-RELATED"/>
    <property type="match status" value="1"/>
</dbReference>
<dbReference type="SUPFAM" id="SSF103506">
    <property type="entry name" value="Mitochondrial carrier"/>
    <property type="match status" value="1"/>
</dbReference>
<keyword evidence="5" id="KW-0677">Repeat</keyword>
<evidence type="ECO:0000256" key="2">
    <source>
        <dbReference type="ARBA" id="ARBA00006375"/>
    </source>
</evidence>
<evidence type="ECO:0000256" key="4">
    <source>
        <dbReference type="ARBA" id="ARBA00022692"/>
    </source>
</evidence>
<dbReference type="PROSITE" id="PS50920">
    <property type="entry name" value="SOLCAR"/>
    <property type="match status" value="3"/>
</dbReference>
<organism evidence="12 13">
    <name type="scientific">Trichoplax adhaerens</name>
    <name type="common">Trichoplax reptans</name>
    <dbReference type="NCBI Taxonomy" id="10228"/>
    <lineage>
        <taxon>Eukaryota</taxon>
        <taxon>Metazoa</taxon>
        <taxon>Placozoa</taxon>
        <taxon>Uniplacotomia</taxon>
        <taxon>Trichoplacea</taxon>
        <taxon>Trichoplacidae</taxon>
        <taxon>Trichoplax</taxon>
    </lineage>
</organism>
<dbReference type="Gene3D" id="1.50.40.10">
    <property type="entry name" value="Mitochondrial carrier domain"/>
    <property type="match status" value="1"/>
</dbReference>
<evidence type="ECO:0000256" key="3">
    <source>
        <dbReference type="ARBA" id="ARBA00022448"/>
    </source>
</evidence>
<dbReference type="AlphaFoldDB" id="B3S7I3"/>
<evidence type="ECO:0000256" key="11">
    <source>
        <dbReference type="RuleBase" id="RU000488"/>
    </source>
</evidence>
<dbReference type="EMBL" id="DS985254">
    <property type="protein sequence ID" value="EDV21202.1"/>
    <property type="molecule type" value="Genomic_DNA"/>
</dbReference>
<name>B3S7I3_TRIAD</name>
<dbReference type="Pfam" id="PF00153">
    <property type="entry name" value="Mito_carr"/>
    <property type="match status" value="3"/>
</dbReference>
<keyword evidence="4 10" id="KW-0812">Transmembrane</keyword>
<evidence type="ECO:0000256" key="1">
    <source>
        <dbReference type="ARBA" id="ARBA00004448"/>
    </source>
</evidence>
<evidence type="ECO:0000256" key="8">
    <source>
        <dbReference type="ARBA" id="ARBA00023128"/>
    </source>
</evidence>
<keyword evidence="9 10" id="KW-0472">Membrane</keyword>
<reference evidence="12 13" key="1">
    <citation type="journal article" date="2008" name="Nature">
        <title>The Trichoplax genome and the nature of placozoans.</title>
        <authorList>
            <person name="Srivastava M."/>
            <person name="Begovic E."/>
            <person name="Chapman J."/>
            <person name="Putnam N.H."/>
            <person name="Hellsten U."/>
            <person name="Kawashima T."/>
            <person name="Kuo A."/>
            <person name="Mitros T."/>
            <person name="Salamov A."/>
            <person name="Carpenter M.L."/>
            <person name="Signorovitch A.Y."/>
            <person name="Moreno M.A."/>
            <person name="Kamm K."/>
            <person name="Grimwood J."/>
            <person name="Schmutz J."/>
            <person name="Shapiro H."/>
            <person name="Grigoriev I.V."/>
            <person name="Buss L.W."/>
            <person name="Schierwater B."/>
            <person name="Dellaporta S.L."/>
            <person name="Rokhsar D.S."/>
        </authorList>
    </citation>
    <scope>NUCLEOTIDE SEQUENCE [LARGE SCALE GENOMIC DNA]</scope>
    <source>
        <strain evidence="12 13">Grell-BS-1999</strain>
    </source>
</reference>
<keyword evidence="7" id="KW-1133">Transmembrane helix</keyword>
<dbReference type="eggNOG" id="KOG0753">
    <property type="taxonomic scope" value="Eukaryota"/>
</dbReference>
<dbReference type="OMA" id="FPFWKAV"/>
<dbReference type="PhylomeDB" id="B3S7I3"/>
<dbReference type="STRING" id="10228.B3S7I3"/>
<evidence type="ECO:0000313" key="13">
    <source>
        <dbReference type="Proteomes" id="UP000009022"/>
    </source>
</evidence>
<dbReference type="InterPro" id="IPR050391">
    <property type="entry name" value="Mito_Metabolite_Transporter"/>
</dbReference>
<comment type="similarity">
    <text evidence="2 11">Belongs to the mitochondrial carrier (TC 2.A.29) family.</text>
</comment>
<dbReference type="GeneID" id="6757476"/>
<dbReference type="RefSeq" id="XP_002116169.1">
    <property type="nucleotide sequence ID" value="XM_002116133.1"/>
</dbReference>
<evidence type="ECO:0000256" key="10">
    <source>
        <dbReference type="PROSITE-ProRule" id="PRU00282"/>
    </source>
</evidence>
<dbReference type="GO" id="GO:0009409">
    <property type="term" value="P:response to cold"/>
    <property type="evidence" value="ECO:0000318"/>
    <property type="project" value="GO_Central"/>
</dbReference>
<keyword evidence="13" id="KW-1185">Reference proteome</keyword>
<feature type="repeat" description="Solcar" evidence="10">
    <location>
        <begin position="142"/>
        <end position="234"/>
    </location>
</feature>
<evidence type="ECO:0000256" key="7">
    <source>
        <dbReference type="ARBA" id="ARBA00022989"/>
    </source>
</evidence>
<dbReference type="OrthoDB" id="756301at2759"/>
<keyword evidence="8" id="KW-0496">Mitochondrion</keyword>
<evidence type="ECO:0000256" key="6">
    <source>
        <dbReference type="ARBA" id="ARBA00022792"/>
    </source>
</evidence>
<dbReference type="GO" id="GO:0005743">
    <property type="term" value="C:mitochondrial inner membrane"/>
    <property type="evidence" value="ECO:0007669"/>
    <property type="project" value="UniProtKB-SubCell"/>
</dbReference>
<keyword evidence="3 11" id="KW-0813">Transport</keyword>
<keyword evidence="6" id="KW-0999">Mitochondrion inner membrane</keyword>
<dbReference type="InterPro" id="IPR018108">
    <property type="entry name" value="MCP_transmembrane"/>
</dbReference>
<dbReference type="InterPro" id="IPR023395">
    <property type="entry name" value="MCP_dom_sf"/>
</dbReference>
<gene>
    <name evidence="12" type="ORF">TRIADDRAFT_60176</name>
</gene>
<dbReference type="InParanoid" id="B3S7I3"/>
<dbReference type="GO" id="GO:0022857">
    <property type="term" value="F:transmembrane transporter activity"/>
    <property type="evidence" value="ECO:0000318"/>
    <property type="project" value="GO_Central"/>
</dbReference>
<protein>
    <recommendedName>
        <fullName evidence="14">Mitochondrial uncoupling protein 4</fullName>
    </recommendedName>
</protein>
<evidence type="ECO:0000256" key="9">
    <source>
        <dbReference type="ARBA" id="ARBA00023136"/>
    </source>
</evidence>
<dbReference type="Proteomes" id="UP000009022">
    <property type="component" value="Unassembled WGS sequence"/>
</dbReference>
<sequence length="341" mass="38360">MRPKHPRQDGDSLAFVYVLSIGAATMSELVAASKLNDNRLTSKRRLKHVLLETYLKTVTFPLDLTKTRLIIQGEGVDKDLAKRQYRGMAKTLASVVKEEGFLSLYKGVTPGILRHVVYSGVRMVTYEYIRENILGKREDGIYPLWKAVISGMTAGAIGQFLANPTDVIKIQMQMEGKRIREGKTPRYRGTFDAFSKLYRSGGIRGLWLGWGPNATRASLVTMGDLTTYDTVKHWLLLKTTLIDNWALHLISSGCSSLVAAVLAMPVDVVKTRIMNQNIVTPKEGQVIYSSVIDCLTKTVKNEGLSALYKGFFPTWLRMCPWSLTFWFTYEEIRKLCGTPSF</sequence>